<proteinExistence type="predicted"/>
<name>A0A0E0J2C7_ORYNI</name>
<keyword evidence="1" id="KW-0479">Metal-binding</keyword>
<dbReference type="GO" id="GO:0008270">
    <property type="term" value="F:zinc ion binding"/>
    <property type="evidence" value="ECO:0007669"/>
    <property type="project" value="UniProtKB-KW"/>
</dbReference>
<keyword evidence="5" id="KW-1185">Reference proteome</keyword>
<evidence type="ECO:0000256" key="1">
    <source>
        <dbReference type="PROSITE-ProRule" id="PRU00047"/>
    </source>
</evidence>
<keyword evidence="1" id="KW-0863">Zinc-finger</keyword>
<reference evidence="4" key="1">
    <citation type="submission" date="2015-04" db="UniProtKB">
        <authorList>
            <consortium name="EnsemblPlants"/>
        </authorList>
    </citation>
    <scope>IDENTIFICATION</scope>
    <source>
        <strain evidence="4">SL10</strain>
    </source>
</reference>
<dbReference type="EnsemblPlants" id="ONIVA11G14330.1">
    <property type="protein sequence ID" value="ONIVA11G14330.1"/>
    <property type="gene ID" value="ONIVA11G14330"/>
</dbReference>
<evidence type="ECO:0000313" key="4">
    <source>
        <dbReference type="EnsemblPlants" id="ONIVA11G14330.1"/>
    </source>
</evidence>
<evidence type="ECO:0000259" key="3">
    <source>
        <dbReference type="PROSITE" id="PS50158"/>
    </source>
</evidence>
<dbReference type="PROSITE" id="PS50158">
    <property type="entry name" value="ZF_CCHC"/>
    <property type="match status" value="1"/>
</dbReference>
<dbReference type="HOGENOM" id="CLU_910247_0_0_1"/>
<protein>
    <recommendedName>
        <fullName evidence="3">CCHC-type domain-containing protein</fullName>
    </recommendedName>
</protein>
<dbReference type="Proteomes" id="UP000006591">
    <property type="component" value="Chromosome 11"/>
</dbReference>
<accession>A0A0E0J2C7</accession>
<organism evidence="4">
    <name type="scientific">Oryza nivara</name>
    <name type="common">Indian wild rice</name>
    <name type="synonym">Oryza sativa f. spontanea</name>
    <dbReference type="NCBI Taxonomy" id="4536"/>
    <lineage>
        <taxon>Eukaryota</taxon>
        <taxon>Viridiplantae</taxon>
        <taxon>Streptophyta</taxon>
        <taxon>Embryophyta</taxon>
        <taxon>Tracheophyta</taxon>
        <taxon>Spermatophyta</taxon>
        <taxon>Magnoliopsida</taxon>
        <taxon>Liliopsida</taxon>
        <taxon>Poales</taxon>
        <taxon>Poaceae</taxon>
        <taxon>BOP clade</taxon>
        <taxon>Oryzoideae</taxon>
        <taxon>Oryzeae</taxon>
        <taxon>Oryzinae</taxon>
        <taxon>Oryza</taxon>
    </lineage>
</organism>
<evidence type="ECO:0000313" key="5">
    <source>
        <dbReference type="Proteomes" id="UP000006591"/>
    </source>
</evidence>
<evidence type="ECO:0000256" key="2">
    <source>
        <dbReference type="SAM" id="MobiDB-lite"/>
    </source>
</evidence>
<dbReference type="GO" id="GO:0003676">
    <property type="term" value="F:nucleic acid binding"/>
    <property type="evidence" value="ECO:0007669"/>
    <property type="project" value="InterPro"/>
</dbReference>
<dbReference type="InterPro" id="IPR001878">
    <property type="entry name" value="Znf_CCHC"/>
</dbReference>
<dbReference type="Gramene" id="ONIVA11G14330.1">
    <property type="protein sequence ID" value="ONIVA11G14330.1"/>
    <property type="gene ID" value="ONIVA11G14330"/>
</dbReference>
<feature type="region of interest" description="Disordered" evidence="2">
    <location>
        <begin position="1"/>
        <end position="30"/>
    </location>
</feature>
<keyword evidence="1" id="KW-0862">Zinc</keyword>
<reference evidence="4" key="2">
    <citation type="submission" date="2018-04" db="EMBL/GenBank/DDBJ databases">
        <title>OnivRS2 (Oryza nivara Reference Sequence Version 2).</title>
        <authorList>
            <person name="Zhang J."/>
            <person name="Kudrna D."/>
            <person name="Lee S."/>
            <person name="Talag J."/>
            <person name="Rajasekar S."/>
            <person name="Welchert J."/>
            <person name="Hsing Y.-I."/>
            <person name="Wing R.A."/>
        </authorList>
    </citation>
    <scope>NUCLEOTIDE SEQUENCE [LARGE SCALE GENOMIC DNA]</scope>
    <source>
        <strain evidence="4">SL10</strain>
    </source>
</reference>
<sequence length="306" mass="33353">MVAEAALPPLPPSLPHRSGRREGGPRPQRRRRVFSTLRLATPRAAVAPSAISLLPPASAVAAAVALAAAADGWCRRRPRMDDVAATADGWRGDDRGRRWQRPRAAVAMANGGSGGRREKFCDDTVLEIFHFRDRCLNCGETNHLSEGCPMPPTLQVVAASAQRGQIQIRHNGKAKDPNRHLNVQPPPQRIIVKGTTTGHIVPQLLQTYSTSTSRVSNARKKTTHYNYKETVHSFNSTRNNYLQHQVTRLLPTLGMHLALLQSGNPAPGDTLSKKILLATAVKRVVILPSKINTQSNVSGETPASRN</sequence>
<feature type="domain" description="CCHC-type" evidence="3">
    <location>
        <begin position="134"/>
        <end position="149"/>
    </location>
</feature>
<dbReference type="AlphaFoldDB" id="A0A0E0J2C7"/>